<dbReference type="Proteomes" id="UP000004200">
    <property type="component" value="Unassembled WGS sequence"/>
</dbReference>
<keyword evidence="1" id="KW-0175">Coiled coil</keyword>
<keyword evidence="3" id="KW-0472">Membrane</keyword>
<sequence length="313" mass="34917">MTAIELGSLILAVEFGFIAWGTLFLLLRRNRNQRHTDQDHASAVLEELQEQELDRRDALSNLFADTYKLEGNELSSKVDEYVEREKAFYSAMLSLYLERDGAKLRDLPAELTKVLTPWAHITPSGMVDASEVGSLEEEKAALALELENTQHTLERLMDEYMAAFDKNEAPDEQAPKPAPQPEPEEEEEAFEETFENISEEAKTQTPPTEDVEEEQQFDVLEEPEDLDDIALSALGIEPDAPATDTQTTPPDQDAAAVEEEDAFELPPAPVEKQPADDDEQADKPPSDADLDDEQAREELEGLADLFGGPSDKK</sequence>
<dbReference type="OrthoDB" id="5766574at2"/>
<evidence type="ECO:0000313" key="5">
    <source>
        <dbReference type="Proteomes" id="UP000004200"/>
    </source>
</evidence>
<evidence type="ECO:0000313" key="4">
    <source>
        <dbReference type="EMBL" id="EGV33940.1"/>
    </source>
</evidence>
<protein>
    <submittedName>
        <fullName evidence="4">Uncharacterized protein</fullName>
    </submittedName>
</protein>
<dbReference type="EMBL" id="AFWT01000001">
    <property type="protein sequence ID" value="EGV33940.1"/>
    <property type="molecule type" value="Genomic_DNA"/>
</dbReference>
<accession>G2DW34</accession>
<feature type="compositionally biased region" description="Low complexity" evidence="2">
    <location>
        <begin position="238"/>
        <end position="255"/>
    </location>
</feature>
<organism evidence="4 5">
    <name type="scientific">Thiorhodococcus drewsii AZ1</name>
    <dbReference type="NCBI Taxonomy" id="765913"/>
    <lineage>
        <taxon>Bacteria</taxon>
        <taxon>Pseudomonadati</taxon>
        <taxon>Pseudomonadota</taxon>
        <taxon>Gammaproteobacteria</taxon>
        <taxon>Chromatiales</taxon>
        <taxon>Chromatiaceae</taxon>
        <taxon>Thiorhodococcus</taxon>
    </lineage>
</organism>
<proteinExistence type="predicted"/>
<name>G2DW34_9GAMM</name>
<evidence type="ECO:0000256" key="1">
    <source>
        <dbReference type="SAM" id="Coils"/>
    </source>
</evidence>
<keyword evidence="3" id="KW-1133">Transmembrane helix</keyword>
<comment type="caution">
    <text evidence="4">The sequence shown here is derived from an EMBL/GenBank/DDBJ whole genome shotgun (WGS) entry which is preliminary data.</text>
</comment>
<feature type="region of interest" description="Disordered" evidence="2">
    <location>
        <begin position="169"/>
        <end position="313"/>
    </location>
</feature>
<dbReference type="STRING" id="765913.ThidrDRAFT_0095"/>
<feature type="compositionally biased region" description="Acidic residues" evidence="2">
    <location>
        <begin position="182"/>
        <end position="198"/>
    </location>
</feature>
<keyword evidence="5" id="KW-1185">Reference proteome</keyword>
<dbReference type="eggNOG" id="ENOG5030KWW">
    <property type="taxonomic scope" value="Bacteria"/>
</dbReference>
<gene>
    <name evidence="4" type="ORF">ThidrDRAFT_0095</name>
</gene>
<feature type="coiled-coil region" evidence="1">
    <location>
        <begin position="132"/>
        <end position="166"/>
    </location>
</feature>
<dbReference type="AlphaFoldDB" id="G2DW34"/>
<keyword evidence="3" id="KW-0812">Transmembrane</keyword>
<dbReference type="RefSeq" id="WP_007038811.1">
    <property type="nucleotide sequence ID" value="NZ_AFWT01000001.1"/>
</dbReference>
<feature type="compositionally biased region" description="Acidic residues" evidence="2">
    <location>
        <begin position="209"/>
        <end position="228"/>
    </location>
</feature>
<evidence type="ECO:0000256" key="3">
    <source>
        <dbReference type="SAM" id="Phobius"/>
    </source>
</evidence>
<reference evidence="4 5" key="1">
    <citation type="submission" date="2011-06" db="EMBL/GenBank/DDBJ databases">
        <title>The draft genome of Thiorhodococcus drewsii AZ1.</title>
        <authorList>
            <consortium name="US DOE Joint Genome Institute (JGI-PGF)"/>
            <person name="Lucas S."/>
            <person name="Han J."/>
            <person name="Lapidus A."/>
            <person name="Cheng J.-F."/>
            <person name="Goodwin L."/>
            <person name="Pitluck S."/>
            <person name="Peters L."/>
            <person name="Land M.L."/>
            <person name="Hauser L."/>
            <person name="Vogl K."/>
            <person name="Liu Z."/>
            <person name="Imhoff J."/>
            <person name="Thiel V."/>
            <person name="Frigaard N.-U."/>
            <person name="Bryant D.A."/>
            <person name="Woyke T.J."/>
        </authorList>
    </citation>
    <scope>NUCLEOTIDE SEQUENCE [LARGE SCALE GENOMIC DNA]</scope>
    <source>
        <strain evidence="4 5">AZ1</strain>
    </source>
</reference>
<evidence type="ECO:0000256" key="2">
    <source>
        <dbReference type="SAM" id="MobiDB-lite"/>
    </source>
</evidence>
<feature type="transmembrane region" description="Helical" evidence="3">
    <location>
        <begin position="6"/>
        <end position="27"/>
    </location>
</feature>